<dbReference type="GO" id="GO:0004721">
    <property type="term" value="F:phosphoprotein phosphatase activity"/>
    <property type="evidence" value="ECO:0007669"/>
    <property type="project" value="TreeGrafter"/>
</dbReference>
<dbReference type="SMART" id="SM00387">
    <property type="entry name" value="HATPase_c"/>
    <property type="match status" value="1"/>
</dbReference>
<keyword evidence="10" id="KW-1185">Reference proteome</keyword>
<evidence type="ECO:0000313" key="9">
    <source>
        <dbReference type="EMBL" id="ADY53147.1"/>
    </source>
</evidence>
<dbReference type="AlphaFoldDB" id="F0S5I3"/>
<keyword evidence="6" id="KW-0902">Two-component regulatory system</keyword>
<keyword evidence="7" id="KW-0812">Transmembrane</keyword>
<sequence length="558" mass="64552">MRADRVDFQKNRLLIFLFLILLSVSLIVALGLGHNLVRRQVQSEFNSLKVDVLESTMSSYEAFFQQSIPEISYYQGFLDSLSASRYADTVLKKYPFVETVTFYDSYVSDRNINHGIAVRNLGIGIKSIYKFGKRIPLDSIVIYDSKKPGRLSLSNADEFNNIGLKLAAFIESADTTKNVSNEVVFKIFYNITSNRISYMNVPRRQEISAFQDIMNNREKKPPVYELDLFSFELNPHKLKVTNRHPNLYQNITIEELSSGNIFDNPHYLNTSMPLPGAFSAYKLYFTSSKLFLEKEVNRRFLPIAFGVFFIYAIMIIITFLIYRNFRMSRKLFKLQYDFVNNLTHEFKTPVSVIKIAGNNIRSAHDLSLAELQHYGKILDEEADKLNELMNKLLSFTQIENKTIHIKEVEIELEEFSQNIINGYELKYPDYKIDLDVKRSVKTFLSDPVLLTSIYQNLIENAYKYSNPNLKYLKITVSKKKKNIVFSFKDKGIGIEKKEINNIFKKFYRIESQYNQQGSIGLGLAFCKELVNLMKGDITVNSKIGTGSEFIVELPYISK</sequence>
<evidence type="ECO:0000313" key="10">
    <source>
        <dbReference type="Proteomes" id="UP000000310"/>
    </source>
</evidence>
<keyword evidence="3" id="KW-0597">Phosphoprotein</keyword>
<dbReference type="CDD" id="cd00082">
    <property type="entry name" value="HisKA"/>
    <property type="match status" value="1"/>
</dbReference>
<feature type="transmembrane region" description="Helical" evidence="7">
    <location>
        <begin position="300"/>
        <end position="322"/>
    </location>
</feature>
<evidence type="ECO:0000256" key="7">
    <source>
        <dbReference type="SAM" id="Phobius"/>
    </source>
</evidence>
<dbReference type="InterPro" id="IPR004358">
    <property type="entry name" value="Sig_transdc_His_kin-like_C"/>
</dbReference>
<dbReference type="InterPro" id="IPR050351">
    <property type="entry name" value="BphY/WalK/GraS-like"/>
</dbReference>
<dbReference type="InterPro" id="IPR005467">
    <property type="entry name" value="His_kinase_dom"/>
</dbReference>
<evidence type="ECO:0000256" key="3">
    <source>
        <dbReference type="ARBA" id="ARBA00022553"/>
    </source>
</evidence>
<evidence type="ECO:0000256" key="1">
    <source>
        <dbReference type="ARBA" id="ARBA00000085"/>
    </source>
</evidence>
<keyword evidence="7" id="KW-0472">Membrane</keyword>
<dbReference type="GO" id="GO:0005886">
    <property type="term" value="C:plasma membrane"/>
    <property type="evidence" value="ECO:0007669"/>
    <property type="project" value="TreeGrafter"/>
</dbReference>
<dbReference type="InterPro" id="IPR003661">
    <property type="entry name" value="HisK_dim/P_dom"/>
</dbReference>
<dbReference type="Pfam" id="PF00512">
    <property type="entry name" value="HisKA"/>
    <property type="match status" value="1"/>
</dbReference>
<gene>
    <name evidence="9" type="ordered locus">Pedsa_2605</name>
</gene>
<dbReference type="EC" id="2.7.13.3" evidence="2"/>
<comment type="catalytic activity">
    <reaction evidence="1">
        <text>ATP + protein L-histidine = ADP + protein N-phospho-L-histidine.</text>
        <dbReference type="EC" id="2.7.13.3"/>
    </reaction>
</comment>
<dbReference type="KEGG" id="psn:Pedsa_2605"/>
<dbReference type="Pfam" id="PF02518">
    <property type="entry name" value="HATPase_c"/>
    <property type="match status" value="1"/>
</dbReference>
<reference evidence="9 10" key="1">
    <citation type="journal article" date="2011" name="Stand. Genomic Sci.">
        <title>Complete genome sequence of the gliding, heparinolytic Pedobacter saltans type strain (113).</title>
        <authorList>
            <person name="Liolios K."/>
            <person name="Sikorski J."/>
            <person name="Lu M."/>
            <person name="Nolan M."/>
            <person name="Lapidus A."/>
            <person name="Lucas S."/>
            <person name="Hammon N."/>
            <person name="Deshpande S."/>
            <person name="Cheng J.F."/>
            <person name="Tapia R."/>
            <person name="Han C."/>
            <person name="Goodwin L."/>
            <person name="Pitluck S."/>
            <person name="Huntemann M."/>
            <person name="Ivanova N."/>
            <person name="Pagani I."/>
            <person name="Mavromatis K."/>
            <person name="Ovchinikova G."/>
            <person name="Pati A."/>
            <person name="Chen A."/>
            <person name="Palaniappan K."/>
            <person name="Land M."/>
            <person name="Hauser L."/>
            <person name="Brambilla E.M."/>
            <person name="Kotsyurbenko O."/>
            <person name="Rohde M."/>
            <person name="Tindall B.J."/>
            <person name="Abt B."/>
            <person name="Goker M."/>
            <person name="Detter J.C."/>
            <person name="Woyke T."/>
            <person name="Bristow J."/>
            <person name="Eisen J.A."/>
            <person name="Markowitz V."/>
            <person name="Hugenholtz P."/>
            <person name="Klenk H.P."/>
            <person name="Kyrpides N.C."/>
        </authorList>
    </citation>
    <scope>NUCLEOTIDE SEQUENCE [LARGE SCALE GENOMIC DNA]</scope>
    <source>
        <strain evidence="10">ATCC 51119 / DSM 12145 / JCM 21818 / LMG 10337 / NBRC 100064 / NCIMB 13643</strain>
    </source>
</reference>
<evidence type="ECO:0000256" key="5">
    <source>
        <dbReference type="ARBA" id="ARBA00022777"/>
    </source>
</evidence>
<dbReference type="STRING" id="762903.Pedsa_2605"/>
<reference evidence="10" key="2">
    <citation type="submission" date="2011-02" db="EMBL/GenBank/DDBJ databases">
        <title>The complete genome of Pedobacter saltans DSM 12145.</title>
        <authorList>
            <consortium name="US DOE Joint Genome Institute (JGI-PGF)"/>
            <person name="Lucas S."/>
            <person name="Copeland A."/>
            <person name="Lapidus A."/>
            <person name="Bruce D."/>
            <person name="Goodwin L."/>
            <person name="Pitluck S."/>
            <person name="Kyrpides N."/>
            <person name="Mavromatis K."/>
            <person name="Pagani I."/>
            <person name="Ivanova N."/>
            <person name="Ovchinnikova G."/>
            <person name="Lu M."/>
            <person name="Detter J.C."/>
            <person name="Han C."/>
            <person name="Land M."/>
            <person name="Hauser L."/>
            <person name="Markowitz V."/>
            <person name="Cheng J.-F."/>
            <person name="Hugenholtz P."/>
            <person name="Woyke T."/>
            <person name="Wu D."/>
            <person name="Tindall B."/>
            <person name="Pomrenke H.G."/>
            <person name="Brambilla E."/>
            <person name="Klenk H.-P."/>
            <person name="Eisen J.A."/>
        </authorList>
    </citation>
    <scope>NUCLEOTIDE SEQUENCE [LARGE SCALE GENOMIC DNA]</scope>
    <source>
        <strain evidence="10">ATCC 51119 / DSM 12145 / JCM 21818 / LMG 10337 / NBRC 100064 / NCIMB 13643</strain>
    </source>
</reference>
<proteinExistence type="predicted"/>
<dbReference type="HOGENOM" id="CLU_483862_0_0_10"/>
<dbReference type="OrthoDB" id="921707at2"/>
<dbReference type="GO" id="GO:0016036">
    <property type="term" value="P:cellular response to phosphate starvation"/>
    <property type="evidence" value="ECO:0007669"/>
    <property type="project" value="TreeGrafter"/>
</dbReference>
<keyword evidence="7" id="KW-1133">Transmembrane helix</keyword>
<name>F0S5I3_PSESL</name>
<dbReference type="PANTHER" id="PTHR45453:SF1">
    <property type="entry name" value="PHOSPHATE REGULON SENSOR PROTEIN PHOR"/>
    <property type="match status" value="1"/>
</dbReference>
<keyword evidence="5 9" id="KW-0418">Kinase</keyword>
<dbReference type="PRINTS" id="PR00344">
    <property type="entry name" value="BCTRLSENSOR"/>
</dbReference>
<evidence type="ECO:0000256" key="4">
    <source>
        <dbReference type="ARBA" id="ARBA00022679"/>
    </source>
</evidence>
<dbReference type="InterPro" id="IPR036097">
    <property type="entry name" value="HisK_dim/P_sf"/>
</dbReference>
<dbReference type="SUPFAM" id="SSF47384">
    <property type="entry name" value="Homodimeric domain of signal transducing histidine kinase"/>
    <property type="match status" value="1"/>
</dbReference>
<dbReference type="PROSITE" id="PS50109">
    <property type="entry name" value="HIS_KIN"/>
    <property type="match status" value="1"/>
</dbReference>
<evidence type="ECO:0000256" key="2">
    <source>
        <dbReference type="ARBA" id="ARBA00012438"/>
    </source>
</evidence>
<evidence type="ECO:0000259" key="8">
    <source>
        <dbReference type="PROSITE" id="PS50109"/>
    </source>
</evidence>
<dbReference type="SUPFAM" id="SSF55874">
    <property type="entry name" value="ATPase domain of HSP90 chaperone/DNA topoisomerase II/histidine kinase"/>
    <property type="match status" value="1"/>
</dbReference>
<dbReference type="InterPro" id="IPR036890">
    <property type="entry name" value="HATPase_C_sf"/>
</dbReference>
<dbReference type="PANTHER" id="PTHR45453">
    <property type="entry name" value="PHOSPHATE REGULON SENSOR PROTEIN PHOR"/>
    <property type="match status" value="1"/>
</dbReference>
<protein>
    <recommendedName>
        <fullName evidence="2">histidine kinase</fullName>
        <ecNumber evidence="2">2.7.13.3</ecNumber>
    </recommendedName>
</protein>
<dbReference type="Proteomes" id="UP000000310">
    <property type="component" value="Chromosome"/>
</dbReference>
<dbReference type="Gene3D" id="3.30.565.10">
    <property type="entry name" value="Histidine kinase-like ATPase, C-terminal domain"/>
    <property type="match status" value="1"/>
</dbReference>
<feature type="domain" description="Histidine kinase" evidence="8">
    <location>
        <begin position="341"/>
        <end position="557"/>
    </location>
</feature>
<dbReference type="GO" id="GO:0000155">
    <property type="term" value="F:phosphorelay sensor kinase activity"/>
    <property type="evidence" value="ECO:0007669"/>
    <property type="project" value="InterPro"/>
</dbReference>
<dbReference type="FunFam" id="3.30.565.10:FF:000006">
    <property type="entry name" value="Sensor histidine kinase WalK"/>
    <property type="match status" value="1"/>
</dbReference>
<dbReference type="InterPro" id="IPR003594">
    <property type="entry name" value="HATPase_dom"/>
</dbReference>
<evidence type="ECO:0000256" key="6">
    <source>
        <dbReference type="ARBA" id="ARBA00023012"/>
    </source>
</evidence>
<organism evidence="9 10">
    <name type="scientific">Pseudopedobacter saltans (strain ATCC 51119 / DSM 12145 / JCM 21818 / CCUG 39354 / LMG 10337 / NBRC 100064 / NCIMB 13643)</name>
    <name type="common">Pedobacter saltans</name>
    <dbReference type="NCBI Taxonomy" id="762903"/>
    <lineage>
        <taxon>Bacteria</taxon>
        <taxon>Pseudomonadati</taxon>
        <taxon>Bacteroidota</taxon>
        <taxon>Sphingobacteriia</taxon>
        <taxon>Sphingobacteriales</taxon>
        <taxon>Sphingobacteriaceae</taxon>
        <taxon>Pseudopedobacter</taxon>
    </lineage>
</organism>
<dbReference type="RefSeq" id="WP_013633632.1">
    <property type="nucleotide sequence ID" value="NC_015177.1"/>
</dbReference>
<dbReference type="eggNOG" id="COG2205">
    <property type="taxonomic scope" value="Bacteria"/>
</dbReference>
<dbReference type="Gene3D" id="1.10.287.130">
    <property type="match status" value="1"/>
</dbReference>
<accession>F0S5I3</accession>
<keyword evidence="4" id="KW-0808">Transferase</keyword>
<dbReference type="SMART" id="SM00388">
    <property type="entry name" value="HisKA"/>
    <property type="match status" value="1"/>
</dbReference>
<dbReference type="EMBL" id="CP002545">
    <property type="protein sequence ID" value="ADY53147.1"/>
    <property type="molecule type" value="Genomic_DNA"/>
</dbReference>